<accession>A0ABN3GN29</accession>
<evidence type="ECO:0000313" key="2">
    <source>
        <dbReference type="Proteomes" id="UP001500253"/>
    </source>
</evidence>
<name>A0ABN3GN29_9ACTN</name>
<gene>
    <name evidence="1" type="ORF">GCM10010246_51740</name>
</gene>
<protein>
    <submittedName>
        <fullName evidence="1">Uncharacterized protein</fullName>
    </submittedName>
</protein>
<keyword evidence="2" id="KW-1185">Reference proteome</keyword>
<dbReference type="RefSeq" id="WP_346176772.1">
    <property type="nucleotide sequence ID" value="NZ_BAAASD010000025.1"/>
</dbReference>
<dbReference type="EMBL" id="BAAASD010000025">
    <property type="protein sequence ID" value="GAA2356145.1"/>
    <property type="molecule type" value="Genomic_DNA"/>
</dbReference>
<proteinExistence type="predicted"/>
<dbReference type="Proteomes" id="UP001500253">
    <property type="component" value="Unassembled WGS sequence"/>
</dbReference>
<organism evidence="1 2">
    <name type="scientific">Streptomyces cuspidosporus</name>
    <dbReference type="NCBI Taxonomy" id="66882"/>
    <lineage>
        <taxon>Bacteria</taxon>
        <taxon>Bacillati</taxon>
        <taxon>Actinomycetota</taxon>
        <taxon>Actinomycetes</taxon>
        <taxon>Kitasatosporales</taxon>
        <taxon>Streptomycetaceae</taxon>
        <taxon>Streptomyces</taxon>
    </lineage>
</organism>
<comment type="caution">
    <text evidence="1">The sequence shown here is derived from an EMBL/GenBank/DDBJ whole genome shotgun (WGS) entry which is preliminary data.</text>
</comment>
<reference evidence="1 2" key="1">
    <citation type="journal article" date="2019" name="Int. J. Syst. Evol. Microbiol.">
        <title>The Global Catalogue of Microorganisms (GCM) 10K type strain sequencing project: providing services to taxonomists for standard genome sequencing and annotation.</title>
        <authorList>
            <consortium name="The Broad Institute Genomics Platform"/>
            <consortium name="The Broad Institute Genome Sequencing Center for Infectious Disease"/>
            <person name="Wu L."/>
            <person name="Ma J."/>
        </authorList>
    </citation>
    <scope>NUCLEOTIDE SEQUENCE [LARGE SCALE GENOMIC DNA]</scope>
    <source>
        <strain evidence="1 2">JCM 4316</strain>
    </source>
</reference>
<evidence type="ECO:0000313" key="1">
    <source>
        <dbReference type="EMBL" id="GAA2356145.1"/>
    </source>
</evidence>
<sequence>MGNAKKTEKAPVSALETTVLRDALVVPVRMSLGWPAARSSSELVDAVRGAQR</sequence>